<comment type="caution">
    <text evidence="1">The sequence shown here is derived from an EMBL/GenBank/DDBJ whole genome shotgun (WGS) entry which is preliminary data.</text>
</comment>
<evidence type="ECO:0000313" key="1">
    <source>
        <dbReference type="EMBL" id="GLF94870.1"/>
    </source>
</evidence>
<evidence type="ECO:0000313" key="2">
    <source>
        <dbReference type="Proteomes" id="UP001291653"/>
    </source>
</evidence>
<dbReference type="Proteomes" id="UP001291653">
    <property type="component" value="Unassembled WGS sequence"/>
</dbReference>
<proteinExistence type="predicted"/>
<keyword evidence="2" id="KW-1185">Reference proteome</keyword>
<reference evidence="1 2" key="1">
    <citation type="submission" date="2022-10" db="EMBL/GenBank/DDBJ databases">
        <title>Draft genome sequence of Streptomyces sp. YSPA8.</title>
        <authorList>
            <person name="Moriuchi R."/>
            <person name="Dohra H."/>
            <person name="Yamamura H."/>
            <person name="Kodani S."/>
        </authorList>
    </citation>
    <scope>NUCLEOTIDE SEQUENCE [LARGE SCALE GENOMIC DNA]</scope>
    <source>
        <strain evidence="1 2">YSPA8</strain>
    </source>
</reference>
<name>A0ABQ5NWX3_9ACTN</name>
<dbReference type="EMBL" id="BSBI01000004">
    <property type="protein sequence ID" value="GLF94870.1"/>
    <property type="molecule type" value="Genomic_DNA"/>
</dbReference>
<evidence type="ECO:0008006" key="3">
    <source>
        <dbReference type="Google" id="ProtNLM"/>
    </source>
</evidence>
<dbReference type="RefSeq" id="WP_323446961.1">
    <property type="nucleotide sequence ID" value="NZ_BSBI01000004.1"/>
</dbReference>
<protein>
    <recommendedName>
        <fullName evidence="3">Holin</fullName>
    </recommendedName>
</protein>
<accession>A0ABQ5NWX3</accession>
<gene>
    <name evidence="1" type="ORF">SYYSPA8_11255</name>
</gene>
<sequence length="85" mass="8459">MKDTSKRTIRTTFQTAVAVAAVLPGVVDASGIPATLPWVAGALAIAGAVTRVMALPAVESVLDRLGLGLAAPAPAPASADQPAER</sequence>
<organism evidence="1 2">
    <name type="scientific">Streptomyces yaizuensis</name>
    <dbReference type="NCBI Taxonomy" id="2989713"/>
    <lineage>
        <taxon>Bacteria</taxon>
        <taxon>Bacillati</taxon>
        <taxon>Actinomycetota</taxon>
        <taxon>Actinomycetes</taxon>
        <taxon>Kitasatosporales</taxon>
        <taxon>Streptomycetaceae</taxon>
        <taxon>Streptomyces</taxon>
    </lineage>
</organism>